<dbReference type="AlphaFoldDB" id="A0A1H5Z7T2"/>
<protein>
    <submittedName>
        <fullName evidence="1">Phage regulatory protein</fullName>
    </submittedName>
</protein>
<dbReference type="RefSeq" id="WP_232311596.1">
    <property type="nucleotide sequence ID" value="NZ_CP018839.1"/>
</dbReference>
<evidence type="ECO:0000313" key="1">
    <source>
        <dbReference type="EMBL" id="APR05652.1"/>
    </source>
</evidence>
<reference evidence="1 2" key="1">
    <citation type="submission" date="2016-12" db="EMBL/GenBank/DDBJ databases">
        <title>Complete genome sequence of Thauera chlorobenzoica, a Betaproteobacterium degrading haloaromatics anaerobically to CO2 and halides.</title>
        <authorList>
            <person name="Goris T."/>
            <person name="Mergelsberg M."/>
            <person name="Boll M."/>
        </authorList>
    </citation>
    <scope>NUCLEOTIDE SEQUENCE [LARGE SCALE GENOMIC DNA]</scope>
    <source>
        <strain evidence="1 2">3CB1</strain>
    </source>
</reference>
<accession>A0A1H5Z7T2</accession>
<organism evidence="1 2">
    <name type="scientific">Thauera chlorobenzoica</name>
    <dbReference type="NCBI Taxonomy" id="96773"/>
    <lineage>
        <taxon>Bacteria</taxon>
        <taxon>Pseudomonadati</taxon>
        <taxon>Pseudomonadota</taxon>
        <taxon>Betaproteobacteria</taxon>
        <taxon>Rhodocyclales</taxon>
        <taxon>Zoogloeaceae</taxon>
        <taxon>Thauera</taxon>
    </lineage>
</organism>
<keyword evidence="2" id="KW-1185">Reference proteome</keyword>
<name>A0A1H5Z7T2_9RHOO</name>
<evidence type="ECO:0000313" key="2">
    <source>
        <dbReference type="Proteomes" id="UP000185739"/>
    </source>
</evidence>
<dbReference type="Proteomes" id="UP000185739">
    <property type="component" value="Chromosome"/>
</dbReference>
<dbReference type="InterPro" id="IPR014054">
    <property type="entry name" value="Phage_regulatory_Rha"/>
</dbReference>
<dbReference type="Pfam" id="PF09669">
    <property type="entry name" value="Phage_pRha"/>
    <property type="match status" value="1"/>
</dbReference>
<gene>
    <name evidence="1" type="ORF">Tchl_2829</name>
</gene>
<dbReference type="KEGG" id="tcl:Tchl_2829"/>
<dbReference type="STRING" id="96773.Tchl_2829"/>
<proteinExistence type="predicted"/>
<sequence length="276" mass="29939">MLPDLHMPEIVIERAGELVTTSLAIAEGTEVEHASVIKLVRKYLEDLEEFGRVGFEIRPFETAGGTQRQEIAFLNEPQATLLLTYMRNSDIVRGFKKALVRAFFDLRDSAAGVAAAPGLPTSVAHRADHIVAATRSFNGLLRAAQGLRLGHAHAARSANAATLRHTGIDLMEELGVTDADLAASAPAVSADTRLRAISHDDGTASRVSAWLDAPEQAARNHFESQDILSGAIGLTPGHSDFHGAQTRLGYIMARLGWRKQRMAKGARRYVYVRPEG</sequence>
<dbReference type="EMBL" id="CP018839">
    <property type="protein sequence ID" value="APR05652.1"/>
    <property type="molecule type" value="Genomic_DNA"/>
</dbReference>